<name>A0A0X8P523_ALCXX</name>
<gene>
    <name evidence="2" type="ORF">AL504_30570</name>
</gene>
<dbReference type="AlphaFoldDB" id="A0A0X8P523"/>
<evidence type="ECO:0000256" key="1">
    <source>
        <dbReference type="SAM" id="MobiDB-lite"/>
    </source>
</evidence>
<evidence type="ECO:0000313" key="3">
    <source>
        <dbReference type="Proteomes" id="UP000060602"/>
    </source>
</evidence>
<reference evidence="3" key="1">
    <citation type="submission" date="2015-12" db="EMBL/GenBank/DDBJ databases">
        <title>FDA dAtabase for Regulatory Grade micrObial Sequences (FDA-ARGOS): Supporting development and validation of Infectious Disease Dx tests.</title>
        <authorList>
            <person name="Case J."/>
            <person name="Tallon L."/>
            <person name="Sadzewicz L."/>
            <person name="Sengamalay N."/>
            <person name="Ott S."/>
            <person name="Godinez A."/>
            <person name="Nagaraj S."/>
            <person name="Nadendla S."/>
            <person name="Sichtig H."/>
        </authorList>
    </citation>
    <scope>NUCLEOTIDE SEQUENCE [LARGE SCALE GENOMIC DNA]</scope>
    <source>
        <strain evidence="3">FDAARGOS_147</strain>
    </source>
</reference>
<dbReference type="RefSeq" id="WP_061074189.1">
    <property type="nucleotide sequence ID" value="NZ_CP014060.2"/>
</dbReference>
<protein>
    <submittedName>
        <fullName evidence="2">Uncharacterized protein</fullName>
    </submittedName>
</protein>
<sequence length="190" mass="20296">MTIDIEQLRTLVAKATPGLRSLGKPYTDDEGYREFPLFASVNGTTVCPVAVCLPFPHVSGMQEANAAFIMAARAALPALLDEVERLRAALDARPCSCPSGDGSLRHPCAVHPPAPLVDESPNLQGSQVDGSRDLQGQVDGGQQRAGDALPDYIRDLRYHVQYRIGWNHCVDAYRAALSATSPNKDGGANG</sequence>
<organism evidence="2 3">
    <name type="scientific">Alcaligenes xylosoxydans xylosoxydans</name>
    <name type="common">Achromobacter xylosoxidans</name>
    <dbReference type="NCBI Taxonomy" id="85698"/>
    <lineage>
        <taxon>Bacteria</taxon>
        <taxon>Pseudomonadati</taxon>
        <taxon>Pseudomonadota</taxon>
        <taxon>Betaproteobacteria</taxon>
        <taxon>Burkholderiales</taxon>
        <taxon>Alcaligenaceae</taxon>
        <taxon>Achromobacter</taxon>
    </lineage>
</organism>
<accession>A0A0X8P523</accession>
<feature type="region of interest" description="Disordered" evidence="1">
    <location>
        <begin position="112"/>
        <end position="146"/>
    </location>
</feature>
<evidence type="ECO:0000313" key="2">
    <source>
        <dbReference type="EMBL" id="AMG39954.1"/>
    </source>
</evidence>
<dbReference type="EMBL" id="CP014060">
    <property type="protein sequence ID" value="AMG39954.1"/>
    <property type="molecule type" value="Genomic_DNA"/>
</dbReference>
<dbReference type="Proteomes" id="UP000060602">
    <property type="component" value="Chromosome"/>
</dbReference>
<proteinExistence type="predicted"/>